<feature type="compositionally biased region" description="Low complexity" evidence="1">
    <location>
        <begin position="24"/>
        <end position="37"/>
    </location>
</feature>
<evidence type="ECO:0000256" key="1">
    <source>
        <dbReference type="SAM" id="MobiDB-lite"/>
    </source>
</evidence>
<protein>
    <submittedName>
        <fullName evidence="3">Uncharacterized protein</fullName>
    </submittedName>
</protein>
<gene>
    <name evidence="3" type="ORF">A2008_03140</name>
</gene>
<keyword evidence="2" id="KW-0812">Transmembrane</keyword>
<evidence type="ECO:0000313" key="4">
    <source>
        <dbReference type="Proteomes" id="UP000178735"/>
    </source>
</evidence>
<proteinExistence type="predicted"/>
<evidence type="ECO:0000313" key="3">
    <source>
        <dbReference type="EMBL" id="OGM02476.1"/>
    </source>
</evidence>
<evidence type="ECO:0000256" key="2">
    <source>
        <dbReference type="SAM" id="Phobius"/>
    </source>
</evidence>
<reference evidence="3 4" key="1">
    <citation type="journal article" date="2016" name="Nat. Commun.">
        <title>Thousands of microbial genomes shed light on interconnected biogeochemical processes in an aquifer system.</title>
        <authorList>
            <person name="Anantharaman K."/>
            <person name="Brown C.T."/>
            <person name="Hug L.A."/>
            <person name="Sharon I."/>
            <person name="Castelle C.J."/>
            <person name="Probst A.J."/>
            <person name="Thomas B.C."/>
            <person name="Singh A."/>
            <person name="Wilkins M.J."/>
            <person name="Karaoz U."/>
            <person name="Brodie E.L."/>
            <person name="Williams K.H."/>
            <person name="Hubbard S.S."/>
            <person name="Banfield J.F."/>
        </authorList>
    </citation>
    <scope>NUCLEOTIDE SEQUENCE [LARGE SCALE GENOMIC DNA]</scope>
</reference>
<accession>A0A1F7WI26</accession>
<dbReference type="AlphaFoldDB" id="A0A1F7WI26"/>
<comment type="caution">
    <text evidence="3">The sequence shown here is derived from an EMBL/GenBank/DDBJ whole genome shotgun (WGS) entry which is preliminary data.</text>
</comment>
<feature type="region of interest" description="Disordered" evidence="1">
    <location>
        <begin position="1"/>
        <end position="60"/>
    </location>
</feature>
<keyword evidence="2" id="KW-0472">Membrane</keyword>
<dbReference type="Proteomes" id="UP000178735">
    <property type="component" value="Unassembled WGS sequence"/>
</dbReference>
<feature type="transmembrane region" description="Helical" evidence="2">
    <location>
        <begin position="118"/>
        <end position="138"/>
    </location>
</feature>
<feature type="transmembrane region" description="Helical" evidence="2">
    <location>
        <begin position="158"/>
        <end position="178"/>
    </location>
</feature>
<feature type="transmembrane region" description="Helical" evidence="2">
    <location>
        <begin position="280"/>
        <end position="299"/>
    </location>
</feature>
<keyword evidence="2" id="KW-1133">Transmembrane helix</keyword>
<sequence>MADAPRKRSAFSKPGDSGSGGSGYSASSNYGSGSDGSLEPGNPMPRREIQDGNVYIPPPADVEGMPEKIKVDLTTPLEFMWVVVAIIALFAAFYFYSEGTYGHYSKHSRTHYPPQPHMLAYVHYAIFAACLSFLSWVFTDNYYILNTRQRKIFYHFKFFGIVNITEYLSTEQIFAIGVTGMKKHSKHRTWWEYKIVVVDNHGRLTDFSNSSRDDSMYELNSRARGMAAVIGCQFADCPTESNLRVQIENGMAQYVYFDHSVPLLQSFFGSQRGPDDVHPLVAFGAIAGTLLVIFAIAYMSSR</sequence>
<name>A0A1F7WI26_9BACT</name>
<dbReference type="EMBL" id="MGFH01000207">
    <property type="protein sequence ID" value="OGM02476.1"/>
    <property type="molecule type" value="Genomic_DNA"/>
</dbReference>
<organism evidence="3 4">
    <name type="scientific">Candidatus Wallbacteria bacterium GWC2_49_35</name>
    <dbReference type="NCBI Taxonomy" id="1817813"/>
    <lineage>
        <taxon>Bacteria</taxon>
        <taxon>Candidatus Walliibacteriota</taxon>
    </lineage>
</organism>
<dbReference type="STRING" id="1817813.A2008_03140"/>
<feature type="transmembrane region" description="Helical" evidence="2">
    <location>
        <begin position="79"/>
        <end position="97"/>
    </location>
</feature>